<dbReference type="RefSeq" id="WP_082744057.1">
    <property type="nucleotide sequence ID" value="NZ_JAIMBV010000007.1"/>
</dbReference>
<dbReference type="InterPro" id="IPR038300">
    <property type="entry name" value="SASP_sf_alpha/beta"/>
</dbReference>
<comment type="caution">
    <text evidence="2">The sequence shown here is derived from an EMBL/GenBank/DDBJ whole genome shotgun (WGS) entry which is preliminary data.</text>
</comment>
<dbReference type="InterPro" id="IPR001448">
    <property type="entry name" value="SASP_alpha/beta-type"/>
</dbReference>
<sequence>MSDRGVPTVNVIGPDGKLHQVPRTAPEKPSAAKLVADRLGVSYADEGGNGNLTAKEAGEIGGQLGGPMVAKLVALAKRDLAHGHVERLMQKQKATPESRL</sequence>
<evidence type="ECO:0000313" key="2">
    <source>
        <dbReference type="EMBL" id="MBF8378239.1"/>
    </source>
</evidence>
<dbReference type="Proteomes" id="UP000642910">
    <property type="component" value="Unassembled WGS sequence"/>
</dbReference>
<dbReference type="EMBL" id="JADPKZ010000042">
    <property type="protein sequence ID" value="MBF8378239.1"/>
    <property type="molecule type" value="Genomic_DNA"/>
</dbReference>
<reference evidence="2 3" key="1">
    <citation type="submission" date="2020-11" db="EMBL/GenBank/DDBJ databases">
        <title>Genomic insight of Alicyclobacillus mali FL 18 reveals a new arsenic-resistant strain, with potential in environmental biotechnology.</title>
        <authorList>
            <person name="Fiorentino G."/>
            <person name="Gallo G."/>
            <person name="Aulitto M."/>
        </authorList>
    </citation>
    <scope>NUCLEOTIDE SEQUENCE [LARGE SCALE GENOMIC DNA]</scope>
    <source>
        <strain evidence="2 3">FL 18</strain>
    </source>
</reference>
<dbReference type="Pfam" id="PF00269">
    <property type="entry name" value="SASP"/>
    <property type="match status" value="1"/>
</dbReference>
<evidence type="ECO:0000313" key="3">
    <source>
        <dbReference type="Proteomes" id="UP000642910"/>
    </source>
</evidence>
<keyword evidence="3" id="KW-1185">Reference proteome</keyword>
<gene>
    <name evidence="2" type="ORF">IW967_10240</name>
</gene>
<name>A0ABS0F4P2_9BACL</name>
<proteinExistence type="predicted"/>
<organism evidence="2 3">
    <name type="scientific">Alicyclobacillus mali</name>
    <name type="common">ex Roth et al. 2021</name>
    <dbReference type="NCBI Taxonomy" id="1123961"/>
    <lineage>
        <taxon>Bacteria</taxon>
        <taxon>Bacillati</taxon>
        <taxon>Bacillota</taxon>
        <taxon>Bacilli</taxon>
        <taxon>Bacillales</taxon>
        <taxon>Alicyclobacillaceae</taxon>
        <taxon>Alicyclobacillus</taxon>
    </lineage>
</organism>
<accession>A0ABS0F4P2</accession>
<evidence type="ECO:0000256" key="1">
    <source>
        <dbReference type="SAM" id="MobiDB-lite"/>
    </source>
</evidence>
<feature type="region of interest" description="Disordered" evidence="1">
    <location>
        <begin position="1"/>
        <end position="31"/>
    </location>
</feature>
<dbReference type="Gene3D" id="6.10.10.80">
    <property type="entry name" value="Small, acid-soluble spore protein, alpha/beta type-like"/>
    <property type="match status" value="1"/>
</dbReference>
<protein>
    <submittedName>
        <fullName evidence="2">Small, acid-soluble spore protein, alpha/beta type</fullName>
    </submittedName>
</protein>